<dbReference type="AlphaFoldDB" id="A0AAP2RCY0"/>
<sequence>MKVGFSAYKLVTYPFSWAYRLEDMGFQGWEIVSEAKQRISRETLPEIKDIINSTNLKITVHGPFSDLNCATLNDPIWNETIAQFKQCIELSADFSDTMVIHPGVLSPLGNQVPDKAWDRNIEALRIICDHAKDYGVKICLENMPNMDKLLCRTPHEIFGMIEMVGRENLGMTFDVGHANTVKNIPGFLKEKHRFSHIHAHDNRGAHDEHLQIGTGIIDWKYILKEIKDFDGVVVIEGRSLEEGEKSLEFIRDWEKNNQ</sequence>
<dbReference type="EMBL" id="PGCK01000004">
    <property type="protein sequence ID" value="MCD1294591.1"/>
    <property type="molecule type" value="Genomic_DNA"/>
</dbReference>
<proteinExistence type="predicted"/>
<dbReference type="SMART" id="SM00518">
    <property type="entry name" value="AP2Ec"/>
    <property type="match status" value="1"/>
</dbReference>
<gene>
    <name evidence="2" type="ORF">CUJ83_06190</name>
</gene>
<dbReference type="PANTHER" id="PTHR12110:SF21">
    <property type="entry name" value="XYLOSE ISOMERASE-LIKE TIM BARREL DOMAIN-CONTAINING PROTEIN"/>
    <property type="match status" value="1"/>
</dbReference>
<dbReference type="InterPro" id="IPR050312">
    <property type="entry name" value="IolE/XylAMocC-like"/>
</dbReference>
<reference evidence="2 3" key="1">
    <citation type="submission" date="2017-11" db="EMBL/GenBank/DDBJ databases">
        <title>Isolation and Characterization of Family Methanocellaceae Species from Potential Methane Hydrate Area Offshore Southwestern Taiwan.</title>
        <authorList>
            <person name="Zhang W.-L."/>
            <person name="Chen W.-C."/>
            <person name="Lai M.-C."/>
            <person name="Chen S.-C."/>
        </authorList>
    </citation>
    <scope>NUCLEOTIDE SEQUENCE [LARGE SCALE GENOMIC DNA]</scope>
    <source>
        <strain evidence="2 3">CWC-04</strain>
    </source>
</reference>
<evidence type="ECO:0000313" key="2">
    <source>
        <dbReference type="EMBL" id="MCD1294591.1"/>
    </source>
</evidence>
<dbReference type="SUPFAM" id="SSF51658">
    <property type="entry name" value="Xylose isomerase-like"/>
    <property type="match status" value="1"/>
</dbReference>
<name>A0AAP2RCY0_9EURY</name>
<dbReference type="InterPro" id="IPR001719">
    <property type="entry name" value="AP_endonuc_2"/>
</dbReference>
<dbReference type="InterPro" id="IPR013022">
    <property type="entry name" value="Xyl_isomerase-like_TIM-brl"/>
</dbReference>
<comment type="caution">
    <text evidence="2">The sequence shown here is derived from an EMBL/GenBank/DDBJ whole genome shotgun (WGS) entry which is preliminary data.</text>
</comment>
<dbReference type="Gene3D" id="3.20.20.150">
    <property type="entry name" value="Divalent-metal-dependent TIM barrel enzymes"/>
    <property type="match status" value="1"/>
</dbReference>
<organism evidence="2 3">
    <name type="scientific">Methanooceanicella nereidis</name>
    <dbReference type="NCBI Taxonomy" id="2052831"/>
    <lineage>
        <taxon>Archaea</taxon>
        <taxon>Methanobacteriati</taxon>
        <taxon>Methanobacteriota</taxon>
        <taxon>Stenosarchaea group</taxon>
        <taxon>Methanomicrobia</taxon>
        <taxon>Methanocellales</taxon>
        <taxon>Methanocellaceae</taxon>
        <taxon>Methanooceanicella</taxon>
    </lineage>
</organism>
<evidence type="ECO:0000313" key="3">
    <source>
        <dbReference type="Proteomes" id="UP001320159"/>
    </source>
</evidence>
<dbReference type="PANTHER" id="PTHR12110">
    <property type="entry name" value="HYDROXYPYRUVATE ISOMERASE"/>
    <property type="match status" value="1"/>
</dbReference>
<feature type="domain" description="Xylose isomerase-like TIM barrel" evidence="1">
    <location>
        <begin position="20"/>
        <end position="252"/>
    </location>
</feature>
<dbReference type="Proteomes" id="UP001320159">
    <property type="component" value="Unassembled WGS sequence"/>
</dbReference>
<dbReference type="InterPro" id="IPR036237">
    <property type="entry name" value="Xyl_isomerase-like_sf"/>
</dbReference>
<keyword evidence="2" id="KW-0413">Isomerase</keyword>
<keyword evidence="3" id="KW-1185">Reference proteome</keyword>
<evidence type="ECO:0000259" key="1">
    <source>
        <dbReference type="Pfam" id="PF01261"/>
    </source>
</evidence>
<dbReference type="GO" id="GO:0006281">
    <property type="term" value="P:DNA repair"/>
    <property type="evidence" value="ECO:0007669"/>
    <property type="project" value="InterPro"/>
</dbReference>
<dbReference type="GO" id="GO:0008270">
    <property type="term" value="F:zinc ion binding"/>
    <property type="evidence" value="ECO:0007669"/>
    <property type="project" value="InterPro"/>
</dbReference>
<protein>
    <submittedName>
        <fullName evidence="2">Sugar phosphate isomerase/epimerase</fullName>
    </submittedName>
</protein>
<dbReference type="Pfam" id="PF01261">
    <property type="entry name" value="AP_endonuc_2"/>
    <property type="match status" value="1"/>
</dbReference>
<dbReference type="GO" id="GO:0003677">
    <property type="term" value="F:DNA binding"/>
    <property type="evidence" value="ECO:0007669"/>
    <property type="project" value="InterPro"/>
</dbReference>
<dbReference type="GO" id="GO:0016853">
    <property type="term" value="F:isomerase activity"/>
    <property type="evidence" value="ECO:0007669"/>
    <property type="project" value="UniProtKB-KW"/>
</dbReference>
<accession>A0AAP2RCY0</accession>